<dbReference type="EMBL" id="CYSD01000039">
    <property type="protein sequence ID" value="CUH80705.1"/>
    <property type="molecule type" value="Genomic_DNA"/>
</dbReference>
<name>A0A0N7M0K3_9RHOB</name>
<proteinExistence type="predicted"/>
<protein>
    <recommendedName>
        <fullName evidence="2">BioF2-like acetyltransferase domain-containing protein</fullName>
    </recommendedName>
</protein>
<dbReference type="PANTHER" id="PTHR36174:SF1">
    <property type="entry name" value="LIPID II:GLYCINE GLYCYLTRANSFERASE"/>
    <property type="match status" value="1"/>
</dbReference>
<dbReference type="InterPro" id="IPR050644">
    <property type="entry name" value="PG_Glycine_Bridge_Synth"/>
</dbReference>
<sequence length="310" mass="34530">MFDLSPAQAMPRTAATDPNTAPRSLPQSAEFTRALAAIGQRPLVLDRMQDMVVLRRKWFGRVPMAMINRADLHKPARLLEILQEEGLRRTPVILSPERPVPELARLGALPLMTPASIARLDLSGSTEDRRARLRQKWRNRLKAAEGAPLRVTRQNMPIDSDHWLLRADTAQQKQRLYATWPRKLTLAYAAENPSAAKLFQAFEGRDVVAAMLVLTHGTSATYHIAHSFVRGRQLGAHNLLMWSAMEWLAAKGISSFDLGVVNTEDASGLARFKLGTGADVQRLGGTWVFWPPLGRRIAPLARLDIARMSA</sequence>
<dbReference type="PANTHER" id="PTHR36174">
    <property type="entry name" value="LIPID II:GLYCINE GLYCYLTRANSFERASE"/>
    <property type="match status" value="1"/>
</dbReference>
<dbReference type="RefSeq" id="WP_058291044.1">
    <property type="nucleotide sequence ID" value="NZ_CYSD01000039.1"/>
</dbReference>
<evidence type="ECO:0000313" key="3">
    <source>
        <dbReference type="EMBL" id="CUH80705.1"/>
    </source>
</evidence>
<dbReference type="InterPro" id="IPR016181">
    <property type="entry name" value="Acyl_CoA_acyltransferase"/>
</dbReference>
<feature type="region of interest" description="Disordered" evidence="1">
    <location>
        <begin position="1"/>
        <end position="25"/>
    </location>
</feature>
<feature type="domain" description="BioF2-like acetyltransferase" evidence="2">
    <location>
        <begin position="129"/>
        <end position="262"/>
    </location>
</feature>
<evidence type="ECO:0000256" key="1">
    <source>
        <dbReference type="SAM" id="MobiDB-lite"/>
    </source>
</evidence>
<evidence type="ECO:0000313" key="4">
    <source>
        <dbReference type="Proteomes" id="UP000052022"/>
    </source>
</evidence>
<gene>
    <name evidence="3" type="ORF">TRM7557_03054</name>
</gene>
<organism evidence="3 4">
    <name type="scientific">Tritonibacter multivorans</name>
    <dbReference type="NCBI Taxonomy" id="928856"/>
    <lineage>
        <taxon>Bacteria</taxon>
        <taxon>Pseudomonadati</taxon>
        <taxon>Pseudomonadota</taxon>
        <taxon>Alphaproteobacteria</taxon>
        <taxon>Rhodobacterales</taxon>
        <taxon>Paracoccaceae</taxon>
        <taxon>Tritonibacter</taxon>
    </lineage>
</organism>
<dbReference type="OrthoDB" id="341858at2"/>
<dbReference type="Proteomes" id="UP000052022">
    <property type="component" value="Unassembled WGS sequence"/>
</dbReference>
<dbReference type="STRING" id="928856.SAMN04488049_104336"/>
<dbReference type="Gene3D" id="3.40.630.30">
    <property type="match status" value="1"/>
</dbReference>
<reference evidence="3 4" key="1">
    <citation type="submission" date="2015-09" db="EMBL/GenBank/DDBJ databases">
        <authorList>
            <consortium name="Swine Surveillance"/>
        </authorList>
    </citation>
    <scope>NUCLEOTIDE SEQUENCE [LARGE SCALE GENOMIC DNA]</scope>
    <source>
        <strain evidence="3 4">CECT 7557</strain>
    </source>
</reference>
<dbReference type="InterPro" id="IPR038740">
    <property type="entry name" value="BioF2-like_GNAT_dom"/>
</dbReference>
<dbReference type="AlphaFoldDB" id="A0A0N7M0K3"/>
<feature type="compositionally biased region" description="Polar residues" evidence="1">
    <location>
        <begin position="16"/>
        <end position="25"/>
    </location>
</feature>
<dbReference type="Pfam" id="PF13480">
    <property type="entry name" value="Acetyltransf_6"/>
    <property type="match status" value="1"/>
</dbReference>
<accession>A0A0N7M0K3</accession>
<keyword evidence="4" id="KW-1185">Reference proteome</keyword>
<evidence type="ECO:0000259" key="2">
    <source>
        <dbReference type="Pfam" id="PF13480"/>
    </source>
</evidence>
<dbReference type="SUPFAM" id="SSF55729">
    <property type="entry name" value="Acyl-CoA N-acyltransferases (Nat)"/>
    <property type="match status" value="1"/>
</dbReference>